<feature type="region of interest" description="Disordered" evidence="1">
    <location>
        <begin position="22"/>
        <end position="64"/>
    </location>
</feature>
<organism evidence="2 3">
    <name type="scientific">Gordonia caeni</name>
    <dbReference type="NCBI Taxonomy" id="1007097"/>
    <lineage>
        <taxon>Bacteria</taxon>
        <taxon>Bacillati</taxon>
        <taxon>Actinomycetota</taxon>
        <taxon>Actinomycetes</taxon>
        <taxon>Mycobacteriales</taxon>
        <taxon>Gordoniaceae</taxon>
        <taxon>Gordonia</taxon>
    </lineage>
</organism>
<sequence length="64" mass="7034">MSVAAQLEAIGARARADLAAARRTYAQRTSPARRTSDREPESLPRLMVPVQLDRVGPCSGRRRS</sequence>
<gene>
    <name evidence="2" type="ORF">GCM10022231_28250</name>
</gene>
<keyword evidence="3" id="KW-1185">Reference proteome</keyword>
<dbReference type="Proteomes" id="UP001418444">
    <property type="component" value="Unassembled WGS sequence"/>
</dbReference>
<comment type="caution">
    <text evidence="2">The sequence shown here is derived from an EMBL/GenBank/DDBJ whole genome shotgun (WGS) entry which is preliminary data.</text>
</comment>
<dbReference type="EMBL" id="BAAAZW010000008">
    <property type="protein sequence ID" value="GAA3965798.1"/>
    <property type="molecule type" value="Genomic_DNA"/>
</dbReference>
<evidence type="ECO:0000256" key="1">
    <source>
        <dbReference type="SAM" id="MobiDB-lite"/>
    </source>
</evidence>
<proteinExistence type="predicted"/>
<name>A0ABP7PHJ5_9ACTN</name>
<protein>
    <submittedName>
        <fullName evidence="2">Uncharacterized protein</fullName>
    </submittedName>
</protein>
<evidence type="ECO:0000313" key="3">
    <source>
        <dbReference type="Proteomes" id="UP001418444"/>
    </source>
</evidence>
<evidence type="ECO:0000313" key="2">
    <source>
        <dbReference type="EMBL" id="GAA3965798.1"/>
    </source>
</evidence>
<dbReference type="RefSeq" id="WP_344784866.1">
    <property type="nucleotide sequence ID" value="NZ_BAAAZW010000008.1"/>
</dbReference>
<reference evidence="3" key="1">
    <citation type="journal article" date="2019" name="Int. J. Syst. Evol. Microbiol.">
        <title>The Global Catalogue of Microorganisms (GCM) 10K type strain sequencing project: providing services to taxonomists for standard genome sequencing and annotation.</title>
        <authorList>
            <consortium name="The Broad Institute Genomics Platform"/>
            <consortium name="The Broad Institute Genome Sequencing Center for Infectious Disease"/>
            <person name="Wu L."/>
            <person name="Ma J."/>
        </authorList>
    </citation>
    <scope>NUCLEOTIDE SEQUENCE [LARGE SCALE GENOMIC DNA]</scope>
    <source>
        <strain evidence="3">JCM 16923</strain>
    </source>
</reference>
<accession>A0ABP7PHJ5</accession>